<reference evidence="2" key="1">
    <citation type="journal article" date="2020" name="Stud. Mycol.">
        <title>101 Dothideomycetes genomes: a test case for predicting lifestyles and emergence of pathogens.</title>
        <authorList>
            <person name="Haridas S."/>
            <person name="Albert R."/>
            <person name="Binder M."/>
            <person name="Bloem J."/>
            <person name="Labutti K."/>
            <person name="Salamov A."/>
            <person name="Andreopoulos B."/>
            <person name="Baker S."/>
            <person name="Barry K."/>
            <person name="Bills G."/>
            <person name="Bluhm B."/>
            <person name="Cannon C."/>
            <person name="Castanera R."/>
            <person name="Culley D."/>
            <person name="Daum C."/>
            <person name="Ezra D."/>
            <person name="Gonzalez J."/>
            <person name="Henrissat B."/>
            <person name="Kuo A."/>
            <person name="Liang C."/>
            <person name="Lipzen A."/>
            <person name="Lutzoni F."/>
            <person name="Magnuson J."/>
            <person name="Mondo S."/>
            <person name="Nolan M."/>
            <person name="Ohm R."/>
            <person name="Pangilinan J."/>
            <person name="Park H.-J."/>
            <person name="Ramirez L."/>
            <person name="Alfaro M."/>
            <person name="Sun H."/>
            <person name="Tritt A."/>
            <person name="Yoshinaga Y."/>
            <person name="Zwiers L.-H."/>
            <person name="Turgeon B."/>
            <person name="Goodwin S."/>
            <person name="Spatafora J."/>
            <person name="Crous P."/>
            <person name="Grigoriev I."/>
        </authorList>
    </citation>
    <scope>NUCLEOTIDE SEQUENCE</scope>
    <source>
        <strain evidence="2">CBS 125425</strain>
    </source>
</reference>
<evidence type="ECO:0000256" key="1">
    <source>
        <dbReference type="SAM" id="SignalP"/>
    </source>
</evidence>
<name>A0A9P4QR37_9PLEO</name>
<evidence type="ECO:0000313" key="2">
    <source>
        <dbReference type="EMBL" id="KAF2729878.1"/>
    </source>
</evidence>
<accession>A0A9P4QR37</accession>
<dbReference type="EMBL" id="ML996232">
    <property type="protein sequence ID" value="KAF2729878.1"/>
    <property type="molecule type" value="Genomic_DNA"/>
</dbReference>
<comment type="caution">
    <text evidence="2">The sequence shown here is derived from an EMBL/GenBank/DDBJ whole genome shotgun (WGS) entry which is preliminary data.</text>
</comment>
<feature type="chain" id="PRO_5040107675" evidence="1">
    <location>
        <begin position="17"/>
        <end position="146"/>
    </location>
</feature>
<evidence type="ECO:0000313" key="3">
    <source>
        <dbReference type="Proteomes" id="UP000799444"/>
    </source>
</evidence>
<dbReference type="OrthoDB" id="3795216at2759"/>
<keyword evidence="3" id="KW-1185">Reference proteome</keyword>
<feature type="signal peptide" evidence="1">
    <location>
        <begin position="1"/>
        <end position="16"/>
    </location>
</feature>
<keyword evidence="1" id="KW-0732">Signal</keyword>
<gene>
    <name evidence="2" type="ORF">EJ04DRAFT_58102</name>
</gene>
<protein>
    <submittedName>
        <fullName evidence="2">Uncharacterized protein</fullName>
    </submittedName>
</protein>
<dbReference type="AlphaFoldDB" id="A0A9P4QR37"/>
<dbReference type="Proteomes" id="UP000799444">
    <property type="component" value="Unassembled WGS sequence"/>
</dbReference>
<sequence length="146" mass="16216">MIGLAAFFYLLGLVLAHQGMKIGPDMKDIGVLFSEEDFQGNSTFLVETNLTNECFRLLLNTDSEPEAIQVNSIQICQPVDCMLFTGPNCSKSDDMKSFSVKVAGEGDATKLDLPDFIGYNFRSYMCGDRTIELGSDWQILLDEHAQ</sequence>
<organism evidence="2 3">
    <name type="scientific">Polyplosphaeria fusca</name>
    <dbReference type="NCBI Taxonomy" id="682080"/>
    <lineage>
        <taxon>Eukaryota</taxon>
        <taxon>Fungi</taxon>
        <taxon>Dikarya</taxon>
        <taxon>Ascomycota</taxon>
        <taxon>Pezizomycotina</taxon>
        <taxon>Dothideomycetes</taxon>
        <taxon>Pleosporomycetidae</taxon>
        <taxon>Pleosporales</taxon>
        <taxon>Tetraplosphaeriaceae</taxon>
        <taxon>Polyplosphaeria</taxon>
    </lineage>
</organism>
<proteinExistence type="predicted"/>